<dbReference type="InterPro" id="IPR007922">
    <property type="entry name" value="DciA-like"/>
</dbReference>
<protein>
    <submittedName>
        <fullName evidence="1">DUF721 domain-containing protein</fullName>
    </submittedName>
</protein>
<accession>A0ABV4CXE4</accession>
<proteinExistence type="predicted"/>
<dbReference type="PANTHER" id="PTHR36456:SF1">
    <property type="entry name" value="UPF0232 PROTEIN SCO3875"/>
    <property type="match status" value="1"/>
</dbReference>
<reference evidence="1 2" key="1">
    <citation type="submission" date="2024-03" db="EMBL/GenBank/DDBJ databases">
        <title>Mouse gut bacterial collection (mGBC) of GemPharmatech.</title>
        <authorList>
            <person name="He Y."/>
            <person name="Dong L."/>
            <person name="Wu D."/>
            <person name="Gao X."/>
            <person name="Lin Z."/>
        </authorList>
    </citation>
    <scope>NUCLEOTIDE SEQUENCE [LARGE SCALE GENOMIC DNA]</scope>
    <source>
        <strain evidence="1 2">54-13</strain>
    </source>
</reference>
<name>A0ABV4CXE4_9BACT</name>
<dbReference type="RefSeq" id="WP_121698665.1">
    <property type="nucleotide sequence ID" value="NZ_JBCLPP010000032.1"/>
</dbReference>
<dbReference type="Proteomes" id="UP001565200">
    <property type="component" value="Unassembled WGS sequence"/>
</dbReference>
<dbReference type="Pfam" id="PF05258">
    <property type="entry name" value="DciA"/>
    <property type="match status" value="1"/>
</dbReference>
<organism evidence="1 2">
    <name type="scientific">Heminiphilus faecis</name>
    <dbReference type="NCBI Taxonomy" id="2601703"/>
    <lineage>
        <taxon>Bacteria</taxon>
        <taxon>Pseudomonadati</taxon>
        <taxon>Bacteroidota</taxon>
        <taxon>Bacteroidia</taxon>
        <taxon>Bacteroidales</taxon>
        <taxon>Muribaculaceae</taxon>
        <taxon>Heminiphilus</taxon>
    </lineage>
</organism>
<gene>
    <name evidence="1" type="ORF">AAK873_10685</name>
</gene>
<keyword evidence="2" id="KW-1185">Reference proteome</keyword>
<comment type="caution">
    <text evidence="1">The sequence shown here is derived from an EMBL/GenBank/DDBJ whole genome shotgun (WGS) entry which is preliminary data.</text>
</comment>
<sequence length="96" mass="10959">MKRTDAKAVIDIIKEYLERDGIDVRFNEQRAVYLWPEIVGPGVNRYTTRRFVDKGVLHVYISSAALKNELSFMRPQIIEAINTAVGTPVITEISLH</sequence>
<evidence type="ECO:0000313" key="2">
    <source>
        <dbReference type="Proteomes" id="UP001565200"/>
    </source>
</evidence>
<dbReference type="EMBL" id="JBCLPP010000032">
    <property type="protein sequence ID" value="MEY8246077.1"/>
    <property type="molecule type" value="Genomic_DNA"/>
</dbReference>
<dbReference type="PANTHER" id="PTHR36456">
    <property type="entry name" value="UPF0232 PROTEIN SCO3875"/>
    <property type="match status" value="1"/>
</dbReference>
<evidence type="ECO:0000313" key="1">
    <source>
        <dbReference type="EMBL" id="MEY8246077.1"/>
    </source>
</evidence>